<dbReference type="SUPFAM" id="SSF140736">
    <property type="entry name" value="Rv1873-like"/>
    <property type="match status" value="1"/>
</dbReference>
<name>A0A1I5TW19_9SPHN</name>
<dbReference type="PIRSF" id="PIRSF008546">
    <property type="entry name" value="UCP008546"/>
    <property type="match status" value="1"/>
</dbReference>
<sequence length="141" mass="15313">MDALHRFVDAQATSFEQALAELRAGTKRSHWMWWIFPQIAGLGRSETARHYAIASRAEAVAYLRHSLLGPRLIAAAEAVHGAPGSAVAIMGSVDAVKLRSSMTLFAAVAADPAPFRAVLDRFYDGIDDPETLARIRVRDPG</sequence>
<evidence type="ECO:0000313" key="2">
    <source>
        <dbReference type="Proteomes" id="UP000199586"/>
    </source>
</evidence>
<dbReference type="RefSeq" id="WP_093333890.1">
    <property type="nucleotide sequence ID" value="NZ_FOXP01000009.1"/>
</dbReference>
<proteinExistence type="predicted"/>
<dbReference type="STRING" id="634430.SAMN04488241_109101"/>
<dbReference type="Proteomes" id="UP000199586">
    <property type="component" value="Unassembled WGS sequence"/>
</dbReference>
<reference evidence="1 2" key="1">
    <citation type="submission" date="2016-10" db="EMBL/GenBank/DDBJ databases">
        <authorList>
            <person name="de Groot N.N."/>
        </authorList>
    </citation>
    <scope>NUCLEOTIDE SEQUENCE [LARGE SCALE GENOMIC DNA]</scope>
    <source>
        <strain evidence="1 2">CGMCC 1.9113</strain>
    </source>
</reference>
<dbReference type="EMBL" id="FOXP01000009">
    <property type="protein sequence ID" value="SFP87199.1"/>
    <property type="molecule type" value="Genomic_DNA"/>
</dbReference>
<keyword evidence="2" id="KW-1185">Reference proteome</keyword>
<dbReference type="Pfam" id="PF08837">
    <property type="entry name" value="DUF1810"/>
    <property type="match status" value="1"/>
</dbReference>
<organism evidence="1 2">
    <name type="scientific">Sphingomonas rubra</name>
    <dbReference type="NCBI Taxonomy" id="634430"/>
    <lineage>
        <taxon>Bacteria</taxon>
        <taxon>Pseudomonadati</taxon>
        <taxon>Pseudomonadota</taxon>
        <taxon>Alphaproteobacteria</taxon>
        <taxon>Sphingomonadales</taxon>
        <taxon>Sphingomonadaceae</taxon>
        <taxon>Sphingomonas</taxon>
    </lineage>
</organism>
<dbReference type="InterPro" id="IPR036287">
    <property type="entry name" value="Rv1873-like_sf"/>
</dbReference>
<dbReference type="InterPro" id="IPR014937">
    <property type="entry name" value="DUF1810"/>
</dbReference>
<protein>
    <submittedName>
        <fullName evidence="1">Uncharacterized protein, DUF1810 family</fullName>
    </submittedName>
</protein>
<dbReference type="AlphaFoldDB" id="A0A1I5TW19"/>
<accession>A0A1I5TW19</accession>
<evidence type="ECO:0000313" key="1">
    <source>
        <dbReference type="EMBL" id="SFP87199.1"/>
    </source>
</evidence>
<dbReference type="Gene3D" id="1.25.40.380">
    <property type="entry name" value="Protein of unknown function DUF1810"/>
    <property type="match status" value="1"/>
</dbReference>
<dbReference type="OrthoDB" id="9801870at2"/>
<gene>
    <name evidence="1" type="ORF">SAMN04488241_109101</name>
</gene>